<comment type="caution">
    <text evidence="11">The sequence shown here is derived from an EMBL/GenBank/DDBJ whole genome shotgun (WGS) entry which is preliminary data.</text>
</comment>
<comment type="catalytic activity">
    <reaction evidence="1 7">
        <text>L-alanine = D-alanine</text>
        <dbReference type="Rhea" id="RHEA:20249"/>
        <dbReference type="ChEBI" id="CHEBI:57416"/>
        <dbReference type="ChEBI" id="CHEBI:57972"/>
        <dbReference type="EC" id="5.1.1.1"/>
    </reaction>
</comment>
<evidence type="ECO:0000256" key="7">
    <source>
        <dbReference type="HAMAP-Rule" id="MF_01201"/>
    </source>
</evidence>
<evidence type="ECO:0000256" key="1">
    <source>
        <dbReference type="ARBA" id="ARBA00000316"/>
    </source>
</evidence>
<dbReference type="Gene3D" id="3.20.20.10">
    <property type="entry name" value="Alanine racemase"/>
    <property type="match status" value="1"/>
</dbReference>
<feature type="binding site" evidence="7 9">
    <location>
        <position position="134"/>
    </location>
    <ligand>
        <name>substrate</name>
    </ligand>
</feature>
<protein>
    <recommendedName>
        <fullName evidence="4 7">Alanine racemase</fullName>
        <ecNumber evidence="4 7">5.1.1.1</ecNumber>
    </recommendedName>
</protein>
<dbReference type="PANTHER" id="PTHR30511:SF0">
    <property type="entry name" value="ALANINE RACEMASE, CATABOLIC-RELATED"/>
    <property type="match status" value="1"/>
</dbReference>
<keyword evidence="12" id="KW-1185">Reference proteome</keyword>
<dbReference type="InterPro" id="IPR011079">
    <property type="entry name" value="Ala_racemase_C"/>
</dbReference>
<reference evidence="11 12" key="1">
    <citation type="submission" date="2018-05" db="EMBL/GenBank/DDBJ databases">
        <title>Genomic Encyclopedia of Type Strains, Phase IV (KMG-IV): sequencing the most valuable type-strain genomes for metagenomic binning, comparative biology and taxonomic classification.</title>
        <authorList>
            <person name="Goeker M."/>
        </authorList>
    </citation>
    <scope>NUCLEOTIDE SEQUENCE [LARGE SCALE GENOMIC DNA]</scope>
    <source>
        <strain evidence="11 12">DSM 3183</strain>
    </source>
</reference>
<evidence type="ECO:0000313" key="12">
    <source>
        <dbReference type="Proteomes" id="UP000248014"/>
    </source>
</evidence>
<evidence type="ECO:0000259" key="10">
    <source>
        <dbReference type="SMART" id="SM01005"/>
    </source>
</evidence>
<dbReference type="GO" id="GO:0030170">
    <property type="term" value="F:pyridoxal phosphate binding"/>
    <property type="evidence" value="ECO:0007669"/>
    <property type="project" value="UniProtKB-UniRule"/>
</dbReference>
<dbReference type="SMART" id="SM01005">
    <property type="entry name" value="Ala_racemase_C"/>
    <property type="match status" value="1"/>
</dbReference>
<dbReference type="InterPro" id="IPR009006">
    <property type="entry name" value="Ala_racemase/Decarboxylase_C"/>
</dbReference>
<dbReference type="CDD" id="cd00430">
    <property type="entry name" value="PLPDE_III_AR"/>
    <property type="match status" value="1"/>
</dbReference>
<comment type="similarity">
    <text evidence="3 7">Belongs to the alanine racemase family.</text>
</comment>
<proteinExistence type="inferred from homology"/>
<evidence type="ECO:0000256" key="9">
    <source>
        <dbReference type="PIRSR" id="PIRSR600821-52"/>
    </source>
</evidence>
<dbReference type="InterPro" id="IPR000821">
    <property type="entry name" value="Ala_racemase"/>
</dbReference>
<evidence type="ECO:0000256" key="8">
    <source>
        <dbReference type="PIRSR" id="PIRSR600821-50"/>
    </source>
</evidence>
<comment type="pathway">
    <text evidence="7">Amino-acid biosynthesis; D-alanine biosynthesis; D-alanine from L-alanine: step 1/1.</text>
</comment>
<name>A0A2V3UQK3_9SPHN</name>
<dbReference type="Pfam" id="PF00842">
    <property type="entry name" value="Ala_racemase_C"/>
    <property type="match status" value="1"/>
</dbReference>
<dbReference type="Pfam" id="PF01168">
    <property type="entry name" value="Ala_racemase_N"/>
    <property type="match status" value="1"/>
</dbReference>
<dbReference type="SUPFAM" id="SSF50621">
    <property type="entry name" value="Alanine racemase C-terminal domain-like"/>
    <property type="match status" value="1"/>
</dbReference>
<accession>A0A2V3UQK3</accession>
<organism evidence="11 12">
    <name type="scientific">Blastomonas natatoria</name>
    <dbReference type="NCBI Taxonomy" id="34015"/>
    <lineage>
        <taxon>Bacteria</taxon>
        <taxon>Pseudomonadati</taxon>
        <taxon>Pseudomonadota</taxon>
        <taxon>Alphaproteobacteria</taxon>
        <taxon>Sphingomonadales</taxon>
        <taxon>Sphingomonadaceae</taxon>
        <taxon>Blastomonas</taxon>
    </lineage>
</organism>
<dbReference type="GO" id="GO:0008784">
    <property type="term" value="F:alanine racemase activity"/>
    <property type="evidence" value="ECO:0007669"/>
    <property type="project" value="UniProtKB-UniRule"/>
</dbReference>
<evidence type="ECO:0000256" key="3">
    <source>
        <dbReference type="ARBA" id="ARBA00007880"/>
    </source>
</evidence>
<dbReference type="PROSITE" id="PS00395">
    <property type="entry name" value="ALANINE_RACEMASE"/>
    <property type="match status" value="1"/>
</dbReference>
<keyword evidence="5 7" id="KW-0663">Pyridoxal phosphate</keyword>
<sequence length="351" mass="37278">MAEAAPLQANMRLVLDGAALVANWRVLDRLSGAASAGAAVKADGYGLGAAEVVKRLSGAGCRDFFVAHWGEAQALAGKIDPARLAVLHGIAPGEEAAARAGPAVPVLNSAEQIARWRDADGGRCHVMIDTGMSRLGLDWRDDVAGLCAGLDIDLCMSHLASADENSAQNAQQLERFEQVRHGVKAQRYSFANSAGIALGNAYHFDATRPGLALYGGVPCDALAEHIRPVMRLETRILQVRHVRAGDSIGYGATFAAEHDIRTATLALGYADGFKRALSSIGAFRCGDARLPILGRVSMDLTCIDLAAAPDLGEGDWIAANLLLPEVQAATGISQYEWLTQIGRRFDRIWVD</sequence>
<feature type="domain" description="Alanine racemase C-terminal" evidence="10">
    <location>
        <begin position="229"/>
        <end position="350"/>
    </location>
</feature>
<dbReference type="EMBL" id="QJJM01000017">
    <property type="protein sequence ID" value="PXW68456.1"/>
    <property type="molecule type" value="Genomic_DNA"/>
</dbReference>
<feature type="binding site" evidence="7 9">
    <location>
        <position position="298"/>
    </location>
    <ligand>
        <name>substrate</name>
    </ligand>
</feature>
<dbReference type="AlphaFoldDB" id="A0A2V3UQK3"/>
<dbReference type="NCBIfam" id="TIGR00492">
    <property type="entry name" value="alr"/>
    <property type="match status" value="1"/>
</dbReference>
<feature type="modified residue" description="N6-(pyridoxal phosphate)lysine" evidence="7 8">
    <location>
        <position position="41"/>
    </location>
</feature>
<dbReference type="InterPro" id="IPR020622">
    <property type="entry name" value="Ala_racemase_pyridoxalP-BS"/>
</dbReference>
<dbReference type="PANTHER" id="PTHR30511">
    <property type="entry name" value="ALANINE RACEMASE"/>
    <property type="match status" value="1"/>
</dbReference>
<dbReference type="EC" id="5.1.1.1" evidence="4 7"/>
<gene>
    <name evidence="11" type="ORF">C7451_11746</name>
</gene>
<comment type="cofactor">
    <cofactor evidence="2 7 8">
        <name>pyridoxal 5'-phosphate</name>
        <dbReference type="ChEBI" id="CHEBI:597326"/>
    </cofactor>
</comment>
<comment type="function">
    <text evidence="7">Catalyzes the interconversion of L-alanine and D-alanine. May also act on other amino acids.</text>
</comment>
<dbReference type="UniPathway" id="UPA00042">
    <property type="reaction ID" value="UER00497"/>
</dbReference>
<dbReference type="PRINTS" id="PR00992">
    <property type="entry name" value="ALARACEMASE"/>
</dbReference>
<dbReference type="SUPFAM" id="SSF51419">
    <property type="entry name" value="PLP-binding barrel"/>
    <property type="match status" value="1"/>
</dbReference>
<feature type="active site" description="Proton acceptor; specific for D-alanine" evidence="7">
    <location>
        <position position="41"/>
    </location>
</feature>
<feature type="active site" description="Proton acceptor; specific for L-alanine" evidence="7">
    <location>
        <position position="250"/>
    </location>
</feature>
<dbReference type="GO" id="GO:0005829">
    <property type="term" value="C:cytosol"/>
    <property type="evidence" value="ECO:0007669"/>
    <property type="project" value="TreeGrafter"/>
</dbReference>
<dbReference type="Proteomes" id="UP000248014">
    <property type="component" value="Unassembled WGS sequence"/>
</dbReference>
<dbReference type="InterPro" id="IPR001608">
    <property type="entry name" value="Ala_racemase_N"/>
</dbReference>
<dbReference type="Gene3D" id="2.40.37.10">
    <property type="entry name" value="Lyase, Ornithine Decarboxylase, Chain A, domain 1"/>
    <property type="match status" value="1"/>
</dbReference>
<keyword evidence="6 7" id="KW-0413">Isomerase</keyword>
<dbReference type="HAMAP" id="MF_01201">
    <property type="entry name" value="Ala_racemase"/>
    <property type="match status" value="1"/>
</dbReference>
<evidence type="ECO:0000256" key="2">
    <source>
        <dbReference type="ARBA" id="ARBA00001933"/>
    </source>
</evidence>
<evidence type="ECO:0000256" key="6">
    <source>
        <dbReference type="ARBA" id="ARBA00023235"/>
    </source>
</evidence>
<dbReference type="GO" id="GO:0030632">
    <property type="term" value="P:D-alanine biosynthetic process"/>
    <property type="evidence" value="ECO:0007669"/>
    <property type="project" value="UniProtKB-UniRule"/>
</dbReference>
<dbReference type="InterPro" id="IPR029066">
    <property type="entry name" value="PLP-binding_barrel"/>
</dbReference>
<evidence type="ECO:0000256" key="4">
    <source>
        <dbReference type="ARBA" id="ARBA00013089"/>
    </source>
</evidence>
<evidence type="ECO:0000256" key="5">
    <source>
        <dbReference type="ARBA" id="ARBA00022898"/>
    </source>
</evidence>
<evidence type="ECO:0000313" key="11">
    <source>
        <dbReference type="EMBL" id="PXW68456.1"/>
    </source>
</evidence>